<dbReference type="AlphaFoldDB" id="A0A510E054"/>
<dbReference type="RefSeq" id="WP_232516035.1">
    <property type="nucleotide sequence ID" value="NZ_AP018930.1"/>
</dbReference>
<dbReference type="GeneID" id="41716866"/>
<dbReference type="EMBL" id="AP018930">
    <property type="protein sequence ID" value="BBG25876.1"/>
    <property type="molecule type" value="Genomic_DNA"/>
</dbReference>
<proteinExistence type="predicted"/>
<name>A0A510E054_9CREN</name>
<evidence type="ECO:0000256" key="1">
    <source>
        <dbReference type="SAM" id="Phobius"/>
    </source>
</evidence>
<protein>
    <recommendedName>
        <fullName evidence="2">HPP transmembrane region domain-containing protein</fullName>
    </recommendedName>
</protein>
<reference evidence="4" key="1">
    <citation type="submission" date="2018-09" db="EMBL/GenBank/DDBJ databases">
        <title>Complete Genome Sequencing of Sulfolobus sp. JCM 16834.</title>
        <authorList>
            <person name="Kato S."/>
            <person name="Itoh T."/>
            <person name="Ohkuma M."/>
        </authorList>
    </citation>
    <scope>NUCLEOTIDE SEQUENCE [LARGE SCALE GENOMIC DNA]</scope>
    <source>
        <strain evidence="4">IC-007</strain>
    </source>
</reference>
<evidence type="ECO:0000313" key="4">
    <source>
        <dbReference type="Proteomes" id="UP000325030"/>
    </source>
</evidence>
<feature type="domain" description="HPP transmembrane region" evidence="2">
    <location>
        <begin position="19"/>
        <end position="157"/>
    </location>
</feature>
<sequence length="164" mass="18136">MTNNHKLESPECDMMQFPSKKKKAVSVLNLVISISVLVAVTVTTKTEFILPPFLATAATKYPDPDWRMNRSVVILFSYVLCSVIGLAFSLLGLHGIIMASIASFISFSLCVLMNIEHPPAVLSTFLGVLERVHLFYIVHPIITGVIIVEGVNYLLTKYVEPRLG</sequence>
<accession>A0A510E054</accession>
<evidence type="ECO:0000259" key="2">
    <source>
        <dbReference type="Pfam" id="PF04982"/>
    </source>
</evidence>
<keyword evidence="1" id="KW-0472">Membrane</keyword>
<keyword evidence="1" id="KW-0812">Transmembrane</keyword>
<feature type="transmembrane region" description="Helical" evidence="1">
    <location>
        <begin position="135"/>
        <end position="155"/>
    </location>
</feature>
<feature type="transmembrane region" description="Helical" evidence="1">
    <location>
        <begin position="24"/>
        <end position="44"/>
    </location>
</feature>
<evidence type="ECO:0000313" key="3">
    <source>
        <dbReference type="EMBL" id="BBG25876.1"/>
    </source>
</evidence>
<dbReference type="Pfam" id="PF04982">
    <property type="entry name" value="TM_HPP"/>
    <property type="match status" value="1"/>
</dbReference>
<dbReference type="InterPro" id="IPR058581">
    <property type="entry name" value="TM_HPP"/>
</dbReference>
<dbReference type="Proteomes" id="UP000325030">
    <property type="component" value="Chromosome"/>
</dbReference>
<gene>
    <name evidence="3" type="ORF">IC007_0381</name>
</gene>
<feature type="transmembrane region" description="Helical" evidence="1">
    <location>
        <begin position="96"/>
        <end position="115"/>
    </location>
</feature>
<organism evidence="3 4">
    <name type="scientific">Sulfuracidifex tepidarius</name>
    <dbReference type="NCBI Taxonomy" id="1294262"/>
    <lineage>
        <taxon>Archaea</taxon>
        <taxon>Thermoproteota</taxon>
        <taxon>Thermoprotei</taxon>
        <taxon>Sulfolobales</taxon>
        <taxon>Sulfolobaceae</taxon>
        <taxon>Sulfuracidifex</taxon>
    </lineage>
</organism>
<keyword evidence="1" id="KW-1133">Transmembrane helix</keyword>
<feature type="transmembrane region" description="Helical" evidence="1">
    <location>
        <begin position="72"/>
        <end position="91"/>
    </location>
</feature>